<comment type="caution">
    <text evidence="2">The sequence shown here is derived from an EMBL/GenBank/DDBJ whole genome shotgun (WGS) entry which is preliminary data.</text>
</comment>
<evidence type="ECO:0000313" key="3">
    <source>
        <dbReference type="Proteomes" id="UP000471052"/>
    </source>
</evidence>
<dbReference type="RefSeq" id="WP_154455270.1">
    <property type="nucleotide sequence ID" value="NZ_VUNP01000032.1"/>
</dbReference>
<reference evidence="2 3" key="1">
    <citation type="submission" date="2019-08" db="EMBL/GenBank/DDBJ databases">
        <title>In-depth cultivation of the pig gut microbiome towards novel bacterial diversity and tailored functional studies.</title>
        <authorList>
            <person name="Wylensek D."/>
            <person name="Hitch T.C.A."/>
            <person name="Clavel T."/>
        </authorList>
    </citation>
    <scope>NUCLEOTIDE SEQUENCE [LARGE SCALE GENOMIC DNA]</scope>
    <source>
        <strain evidence="2 3">BL-178-WT-3A</strain>
    </source>
</reference>
<dbReference type="CDD" id="cd18722">
    <property type="entry name" value="PIN_NicB-like"/>
    <property type="match status" value="1"/>
</dbReference>
<dbReference type="InterPro" id="IPR021139">
    <property type="entry name" value="NYN"/>
</dbReference>
<dbReference type="Pfam" id="PF01936">
    <property type="entry name" value="NYN"/>
    <property type="match status" value="1"/>
</dbReference>
<protein>
    <submittedName>
        <fullName evidence="2">NYN domain-containing protein</fullName>
    </submittedName>
</protein>
<dbReference type="GO" id="GO:0004540">
    <property type="term" value="F:RNA nuclease activity"/>
    <property type="evidence" value="ECO:0007669"/>
    <property type="project" value="InterPro"/>
</dbReference>
<proteinExistence type="predicted"/>
<name>A0A6N7X615_STRAY</name>
<feature type="domain" description="NYN" evidence="1">
    <location>
        <begin position="142"/>
        <end position="191"/>
    </location>
</feature>
<organism evidence="2 3">
    <name type="scientific">Streptococcus alactolyticus</name>
    <dbReference type="NCBI Taxonomy" id="29389"/>
    <lineage>
        <taxon>Bacteria</taxon>
        <taxon>Bacillati</taxon>
        <taxon>Bacillota</taxon>
        <taxon>Bacilli</taxon>
        <taxon>Lactobacillales</taxon>
        <taxon>Streptococcaceae</taxon>
        <taxon>Streptococcus</taxon>
    </lineage>
</organism>
<dbReference type="Proteomes" id="UP000471052">
    <property type="component" value="Unassembled WGS sequence"/>
</dbReference>
<accession>A0A6N7X615</accession>
<sequence length="271" mass="31502">MKIAILVDGGFYRKRMTKVKGNLTPKQAAEELYQYCQRHLYDKQTSKDKTRHELYRIFYYDCPPLEKKVNHPYDNELIDFSVSTMKQWTDEFFSILSHKRKVALRLGELNDKVAHFNLKPAVSKKLINGSKTVDQIVKEDFRFNVQQKGVDMKIGLDILTLALKQQVEQIVLIAGDSDFVPAAKMARREGIDFVLDPLGNKIKDNLSLHIDGLRTCDREYLGFEKKIKKEKPIIIAKATYSAAELRFKTKGTAYDHIRRPIRRLQSRPRLL</sequence>
<gene>
    <name evidence="2" type="ORF">FYJ82_07160</name>
</gene>
<dbReference type="AlphaFoldDB" id="A0A6N7X615"/>
<dbReference type="Gene3D" id="3.40.50.1010">
    <property type="entry name" value="5'-nuclease"/>
    <property type="match status" value="1"/>
</dbReference>
<evidence type="ECO:0000259" key="1">
    <source>
        <dbReference type="Pfam" id="PF01936"/>
    </source>
</evidence>
<dbReference type="EMBL" id="VUNP01000032">
    <property type="protein sequence ID" value="MST54158.1"/>
    <property type="molecule type" value="Genomic_DNA"/>
</dbReference>
<evidence type="ECO:0000313" key="2">
    <source>
        <dbReference type="EMBL" id="MST54158.1"/>
    </source>
</evidence>
<dbReference type="OrthoDB" id="9800236at2"/>